<keyword evidence="1" id="KW-1185">Reference proteome</keyword>
<dbReference type="WBParaSite" id="nRc.2.0.1.t25715-RA">
    <property type="protein sequence ID" value="nRc.2.0.1.t25715-RA"/>
    <property type="gene ID" value="nRc.2.0.1.g25715"/>
</dbReference>
<proteinExistence type="predicted"/>
<accession>A0A915JHV0</accession>
<evidence type="ECO:0000313" key="2">
    <source>
        <dbReference type="WBParaSite" id="nRc.2.0.1.t25715-RA"/>
    </source>
</evidence>
<reference evidence="2" key="1">
    <citation type="submission" date="2022-11" db="UniProtKB">
        <authorList>
            <consortium name="WormBaseParasite"/>
        </authorList>
    </citation>
    <scope>IDENTIFICATION</scope>
</reference>
<evidence type="ECO:0000313" key="1">
    <source>
        <dbReference type="Proteomes" id="UP000887565"/>
    </source>
</evidence>
<name>A0A915JHV0_ROMCU</name>
<dbReference type="AlphaFoldDB" id="A0A915JHV0"/>
<dbReference type="Proteomes" id="UP000887565">
    <property type="component" value="Unplaced"/>
</dbReference>
<sequence length="67" mass="7712">MLPPIRLAMFQYKKVCRPMPVMATVTTTTTPITPMYRQQPAFITHVVCMVVVSLQRYNHGINSQNPY</sequence>
<protein>
    <submittedName>
        <fullName evidence="2">Uncharacterized protein</fullName>
    </submittedName>
</protein>
<organism evidence="1 2">
    <name type="scientific">Romanomermis culicivorax</name>
    <name type="common">Nematode worm</name>
    <dbReference type="NCBI Taxonomy" id="13658"/>
    <lineage>
        <taxon>Eukaryota</taxon>
        <taxon>Metazoa</taxon>
        <taxon>Ecdysozoa</taxon>
        <taxon>Nematoda</taxon>
        <taxon>Enoplea</taxon>
        <taxon>Dorylaimia</taxon>
        <taxon>Mermithida</taxon>
        <taxon>Mermithoidea</taxon>
        <taxon>Mermithidae</taxon>
        <taxon>Romanomermis</taxon>
    </lineage>
</organism>